<proteinExistence type="predicted"/>
<sequence length="297" mass="35076">MLSSEIIIRRLALIKYLYKIGEQQSRQVETIAGFSILSFHDCIEMFLLLVAEHNNVKSDSLSFMGFWDKFPNLTLKESMRAVKDRRVSAKHKGQFPSKSDIDISRISITDFLEQNSKIQFGVEFKDVSLLDLVVYDEVRKYLEQAQKSVDNKRFEESLLNSKVAFEELLYFYESNKKDDWYKNVLDIGETVNNKYEYLVGRNRNETEWFENITKTTNRIREILKITALGIDFKRYSLFQFLTPEIYKDMNGDYHALRLPSEKGRKIDERSSQLCIDFVLDCSIKLQKFDFDISQYLQ</sequence>
<dbReference type="EMBL" id="FLUL01000001">
    <property type="protein sequence ID" value="SBV92947.1"/>
    <property type="molecule type" value="Genomic_DNA"/>
</dbReference>
<reference evidence="1" key="1">
    <citation type="submission" date="2016-04" db="EMBL/GenBank/DDBJ databases">
        <authorList>
            <person name="Evans L.H."/>
            <person name="Alamgir A."/>
            <person name="Owens N."/>
            <person name="Weber N.D."/>
            <person name="Virtaneva K."/>
            <person name="Barbian K."/>
            <person name="Babar A."/>
            <person name="Rosenke K."/>
        </authorList>
    </citation>
    <scope>NUCLEOTIDE SEQUENCE</scope>
    <source>
        <strain evidence="1">86-2</strain>
    </source>
</reference>
<dbReference type="RefSeq" id="WP_296946713.1">
    <property type="nucleotide sequence ID" value="NZ_LT599021.1"/>
</dbReference>
<gene>
    <name evidence="1" type="ORF">KL86DYS2_10455</name>
</gene>
<evidence type="ECO:0000313" key="1">
    <source>
        <dbReference type="EMBL" id="SBV92947.1"/>
    </source>
</evidence>
<protein>
    <submittedName>
        <fullName evidence="1">Uncharacterized protein</fullName>
    </submittedName>
</protein>
<accession>A0A212J0J9</accession>
<organism evidence="1">
    <name type="scientific">uncultured Dysgonomonas sp</name>
    <dbReference type="NCBI Taxonomy" id="206096"/>
    <lineage>
        <taxon>Bacteria</taxon>
        <taxon>Pseudomonadati</taxon>
        <taxon>Bacteroidota</taxon>
        <taxon>Bacteroidia</taxon>
        <taxon>Bacteroidales</taxon>
        <taxon>Dysgonomonadaceae</taxon>
        <taxon>Dysgonomonas</taxon>
        <taxon>environmental samples</taxon>
    </lineage>
</organism>
<dbReference type="AlphaFoldDB" id="A0A212J0J9"/>
<name>A0A212J0J9_9BACT</name>